<comment type="caution">
    <text evidence="1">The sequence shown here is derived from an EMBL/GenBank/DDBJ whole genome shotgun (WGS) entry which is preliminary data.</text>
</comment>
<name>A0A4R8WVB0_9MICO</name>
<evidence type="ECO:0000313" key="1">
    <source>
        <dbReference type="EMBL" id="TFC18172.1"/>
    </source>
</evidence>
<reference evidence="1 2" key="1">
    <citation type="submission" date="2019-03" db="EMBL/GenBank/DDBJ databases">
        <title>Genomics of glacier-inhabiting Cryobacterium strains.</title>
        <authorList>
            <person name="Liu Q."/>
            <person name="Xin Y.-H."/>
        </authorList>
    </citation>
    <scope>NUCLEOTIDE SEQUENCE [LARGE SCALE GENOMIC DNA]</scope>
    <source>
        <strain evidence="1 2">MDT1-3</strain>
    </source>
</reference>
<dbReference type="RefSeq" id="WP_134565782.1">
    <property type="nucleotide sequence ID" value="NZ_SOFP01000023.1"/>
</dbReference>
<dbReference type="OrthoDB" id="9895537at2"/>
<dbReference type="Proteomes" id="UP000298412">
    <property type="component" value="Unassembled WGS sequence"/>
</dbReference>
<gene>
    <name evidence="1" type="ORF">E3O19_04995</name>
</gene>
<accession>A0A4R8WVB0</accession>
<organism evidence="1 2">
    <name type="scientific">Cryobacterium algoritolerans</name>
    <dbReference type="NCBI Taxonomy" id="1259184"/>
    <lineage>
        <taxon>Bacteria</taxon>
        <taxon>Bacillati</taxon>
        <taxon>Actinomycetota</taxon>
        <taxon>Actinomycetes</taxon>
        <taxon>Micrococcales</taxon>
        <taxon>Microbacteriaceae</taxon>
        <taxon>Cryobacterium</taxon>
    </lineage>
</organism>
<dbReference type="AlphaFoldDB" id="A0A4R8WVB0"/>
<keyword evidence="2" id="KW-1185">Reference proteome</keyword>
<dbReference type="EMBL" id="SOFP01000023">
    <property type="protein sequence ID" value="TFC18172.1"/>
    <property type="molecule type" value="Genomic_DNA"/>
</dbReference>
<evidence type="ECO:0000313" key="2">
    <source>
        <dbReference type="Proteomes" id="UP000298412"/>
    </source>
</evidence>
<sequence>MITTRITPHDIGVAHAQKHGKITAPTPRQEQPMIGHPDLTPAQKTKELIDRMIDRAQDDNLLATYIILVGHKSRSSLAHDDLAWLGGHKIYRRFKIAQSTQVPAEAILLSPTADNYLVGEVTEYTGRIGYPDIGRHTLYA</sequence>
<protein>
    <submittedName>
        <fullName evidence="1">Uncharacterized protein</fullName>
    </submittedName>
</protein>
<proteinExistence type="predicted"/>